<reference evidence="1 2" key="1">
    <citation type="submission" date="2016-10" db="EMBL/GenBank/DDBJ databases">
        <authorList>
            <person name="de Groot N.N."/>
        </authorList>
    </citation>
    <scope>NUCLEOTIDE SEQUENCE [LARGE SCALE GENOMIC DNA]</scope>
    <source>
        <strain evidence="1 2">DSM 6793</strain>
    </source>
</reference>
<proteinExistence type="predicted"/>
<accession>A0A1I1LDW6</accession>
<evidence type="ECO:0000313" key="1">
    <source>
        <dbReference type="EMBL" id="SFC71175.1"/>
    </source>
</evidence>
<name>A0A1I1LDW6_9BACT</name>
<dbReference type="OrthoDB" id="1408849at2"/>
<evidence type="ECO:0008006" key="3">
    <source>
        <dbReference type="Google" id="ProtNLM"/>
    </source>
</evidence>
<dbReference type="AlphaFoldDB" id="A0A1I1LDW6"/>
<sequence length="317" mass="35966">MPSINIAGKSIELEEVNDMLGAYYRDEKKTIVDKLEKEEDWRIFCKPEYGVKDQLVATVIQHKGDVMQPYQTKFTPKGGVKFKPELNMVRPCKIDIEITPQEIERTALAWLKTDGSQYTKTPFVGKIVDKVLQRLRYDINNVVVNGDYQGPPPDGVAGDTLASFDGWIKIYNNAVAAGKIVPYALGAITEDNVVRKLEEMFDTVPLNKRLPGLQMFVDQRTLLKYNRRRRGAEFQNAIVMNSTLDGTTCELVAPLNWPEGRIMLGHKDNMLYMEDGINEEVNMTFQWTGRIINCMVDFKRGVGFETIEGEVFGNLVA</sequence>
<gene>
    <name evidence="1" type="ORF">SAMN05421780_108186</name>
</gene>
<dbReference type="Proteomes" id="UP000199514">
    <property type="component" value="Unassembled WGS sequence"/>
</dbReference>
<dbReference type="RefSeq" id="WP_091514254.1">
    <property type="nucleotide sequence ID" value="NZ_FOLE01000008.1"/>
</dbReference>
<keyword evidence="2" id="KW-1185">Reference proteome</keyword>
<organism evidence="1 2">
    <name type="scientific">Flexibacter flexilis DSM 6793</name>
    <dbReference type="NCBI Taxonomy" id="927664"/>
    <lineage>
        <taxon>Bacteria</taxon>
        <taxon>Pseudomonadati</taxon>
        <taxon>Bacteroidota</taxon>
        <taxon>Cytophagia</taxon>
        <taxon>Cytophagales</taxon>
        <taxon>Flexibacteraceae</taxon>
        <taxon>Flexibacter</taxon>
    </lineage>
</organism>
<evidence type="ECO:0000313" key="2">
    <source>
        <dbReference type="Proteomes" id="UP000199514"/>
    </source>
</evidence>
<dbReference type="STRING" id="927664.SAMN05421780_108186"/>
<dbReference type="EMBL" id="FOLE01000008">
    <property type="protein sequence ID" value="SFC71175.1"/>
    <property type="molecule type" value="Genomic_DNA"/>
</dbReference>
<protein>
    <recommendedName>
        <fullName evidence="3">Phage major capsid protein, HK97 family</fullName>
    </recommendedName>
</protein>